<evidence type="ECO:0000256" key="1">
    <source>
        <dbReference type="SAM" id="MobiDB-lite"/>
    </source>
</evidence>
<feature type="compositionally biased region" description="Polar residues" evidence="1">
    <location>
        <begin position="8"/>
        <end position="20"/>
    </location>
</feature>
<proteinExistence type="predicted"/>
<accession>A0A2P2N9J1</accession>
<dbReference type="AlphaFoldDB" id="A0A2P2N9J1"/>
<protein>
    <submittedName>
        <fullName evidence="2">Uncharacterized protein</fullName>
    </submittedName>
</protein>
<dbReference type="EMBL" id="GGEC01058658">
    <property type="protein sequence ID" value="MBX39142.1"/>
    <property type="molecule type" value="Transcribed_RNA"/>
</dbReference>
<name>A0A2P2N9J1_RHIMU</name>
<sequence>MLFKRQQRFVQSNSRDTPPSSCQVVAKVLNLSFLDTTPGM</sequence>
<organism evidence="2">
    <name type="scientific">Rhizophora mucronata</name>
    <name type="common">Asiatic mangrove</name>
    <dbReference type="NCBI Taxonomy" id="61149"/>
    <lineage>
        <taxon>Eukaryota</taxon>
        <taxon>Viridiplantae</taxon>
        <taxon>Streptophyta</taxon>
        <taxon>Embryophyta</taxon>
        <taxon>Tracheophyta</taxon>
        <taxon>Spermatophyta</taxon>
        <taxon>Magnoliopsida</taxon>
        <taxon>eudicotyledons</taxon>
        <taxon>Gunneridae</taxon>
        <taxon>Pentapetalae</taxon>
        <taxon>rosids</taxon>
        <taxon>fabids</taxon>
        <taxon>Malpighiales</taxon>
        <taxon>Rhizophoraceae</taxon>
        <taxon>Rhizophora</taxon>
    </lineage>
</organism>
<evidence type="ECO:0000313" key="2">
    <source>
        <dbReference type="EMBL" id="MBX39142.1"/>
    </source>
</evidence>
<reference evidence="2" key="1">
    <citation type="submission" date="2018-02" db="EMBL/GenBank/DDBJ databases">
        <title>Rhizophora mucronata_Transcriptome.</title>
        <authorList>
            <person name="Meera S.P."/>
            <person name="Sreeshan A."/>
            <person name="Augustine A."/>
        </authorList>
    </citation>
    <scope>NUCLEOTIDE SEQUENCE</scope>
    <source>
        <tissue evidence="2">Leaf</tissue>
    </source>
</reference>
<feature type="region of interest" description="Disordered" evidence="1">
    <location>
        <begin position="1"/>
        <end position="20"/>
    </location>
</feature>